<sequence length="101" mass="11522">MLSTVTNSYETLGYFKEFNILSEKIGLGAEAQIQHKMDFFESCLGDTARQFWEFKKETNKVEVGADITLTVYNGVCHSFLLCAMTKEVAEDTLAWLLRVKK</sequence>
<dbReference type="AlphaFoldDB" id="A0A7S0G9Z3"/>
<accession>A0A7S0G9Z3</accession>
<evidence type="ECO:0000313" key="1">
    <source>
        <dbReference type="EMBL" id="CAD8411288.1"/>
    </source>
</evidence>
<name>A0A7S0G9Z3_9STRA</name>
<proteinExistence type="predicted"/>
<reference evidence="1" key="1">
    <citation type="submission" date="2021-01" db="EMBL/GenBank/DDBJ databases">
        <authorList>
            <person name="Corre E."/>
            <person name="Pelletier E."/>
            <person name="Niang G."/>
            <person name="Scheremetjew M."/>
            <person name="Finn R."/>
            <person name="Kale V."/>
            <person name="Holt S."/>
            <person name="Cochrane G."/>
            <person name="Meng A."/>
            <person name="Brown T."/>
            <person name="Cohen L."/>
        </authorList>
    </citation>
    <scope>NUCLEOTIDE SEQUENCE</scope>
    <source>
        <strain evidence="1">CCAP1064/1</strain>
    </source>
</reference>
<dbReference type="EMBL" id="HBEL01015509">
    <property type="protein sequence ID" value="CAD8411288.1"/>
    <property type="molecule type" value="Transcribed_RNA"/>
</dbReference>
<protein>
    <submittedName>
        <fullName evidence="1">Uncharacterized protein</fullName>
    </submittedName>
</protein>
<gene>
    <name evidence="1" type="ORF">PINE0816_LOCUS7411</name>
</gene>
<organism evidence="1">
    <name type="scientific">Proboscia inermis</name>
    <dbReference type="NCBI Taxonomy" id="420281"/>
    <lineage>
        <taxon>Eukaryota</taxon>
        <taxon>Sar</taxon>
        <taxon>Stramenopiles</taxon>
        <taxon>Ochrophyta</taxon>
        <taxon>Bacillariophyta</taxon>
        <taxon>Coscinodiscophyceae</taxon>
        <taxon>Rhizosoleniophycidae</taxon>
        <taxon>Rhizosoleniales</taxon>
        <taxon>Rhizosoleniaceae</taxon>
        <taxon>Proboscia</taxon>
    </lineage>
</organism>